<feature type="compositionally biased region" description="Low complexity" evidence="1">
    <location>
        <begin position="151"/>
        <end position="163"/>
    </location>
</feature>
<feature type="compositionally biased region" description="Low complexity" evidence="1">
    <location>
        <begin position="46"/>
        <end position="71"/>
    </location>
</feature>
<proteinExistence type="predicted"/>
<gene>
    <name evidence="2" type="ORF">BCR44DRAFT_96492</name>
</gene>
<evidence type="ECO:0000313" key="3">
    <source>
        <dbReference type="Proteomes" id="UP000193411"/>
    </source>
</evidence>
<dbReference type="OrthoDB" id="10685490at2759"/>
<feature type="compositionally biased region" description="Low complexity" evidence="1">
    <location>
        <begin position="9"/>
        <end position="23"/>
    </location>
</feature>
<feature type="compositionally biased region" description="Gly residues" evidence="1">
    <location>
        <begin position="281"/>
        <end position="291"/>
    </location>
</feature>
<feature type="compositionally biased region" description="Low complexity" evidence="1">
    <location>
        <begin position="358"/>
        <end position="377"/>
    </location>
</feature>
<feature type="region of interest" description="Disordered" evidence="1">
    <location>
        <begin position="139"/>
        <end position="422"/>
    </location>
</feature>
<name>A0A1Y2H3L4_9FUNG</name>
<feature type="compositionally biased region" description="Pro residues" evidence="1">
    <location>
        <begin position="175"/>
        <end position="200"/>
    </location>
</feature>
<accession>A0A1Y2H3L4</accession>
<feature type="region of interest" description="Disordered" evidence="1">
    <location>
        <begin position="1"/>
        <end position="77"/>
    </location>
</feature>
<feature type="compositionally biased region" description="Polar residues" evidence="1">
    <location>
        <begin position="330"/>
        <end position="350"/>
    </location>
</feature>
<feature type="compositionally biased region" description="Low complexity" evidence="1">
    <location>
        <begin position="318"/>
        <end position="329"/>
    </location>
</feature>
<evidence type="ECO:0000313" key="2">
    <source>
        <dbReference type="EMBL" id="ORZ29147.1"/>
    </source>
</evidence>
<protein>
    <recommendedName>
        <fullName evidence="4">DUF676 domain-containing protein</fullName>
    </recommendedName>
</protein>
<feature type="compositionally biased region" description="Low complexity" evidence="1">
    <location>
        <begin position="206"/>
        <end position="243"/>
    </location>
</feature>
<dbReference type="Proteomes" id="UP000193411">
    <property type="component" value="Unassembled WGS sequence"/>
</dbReference>
<evidence type="ECO:0008006" key="4">
    <source>
        <dbReference type="Google" id="ProtNLM"/>
    </source>
</evidence>
<keyword evidence="3" id="KW-1185">Reference proteome</keyword>
<comment type="caution">
    <text evidence="2">The sequence shown here is derived from an EMBL/GenBank/DDBJ whole genome shotgun (WGS) entry which is preliminary data.</text>
</comment>
<dbReference type="EMBL" id="MCFL01000320">
    <property type="protein sequence ID" value="ORZ29147.1"/>
    <property type="molecule type" value="Genomic_DNA"/>
</dbReference>
<sequence length="785" mass="82176">MLRGKGKQPKSSASNPNSNSKPSDPGPALSADSDSDEPTKSKAKSKSTSNKSTSNKSKSKSTATETETKTTGNVVDTHDSASFNRYLNTAAAHCNWLHRLNTASADANSNLQKHLAAVLPRQLLHHVFPIATADAADAADEPSTAYQPLASSSSPSPTSSPTSLQAVDTLKAAPVLPPLDLPPPLPDRPPAGPPPPPPLPPRDRCTSPLSIASSTGSSITGNSTMYRPSPATSSSPSTAAPAGSGFGHPHQPNVAFMPAMGHASGSMPMPQPTPMPMPGSAGVGVGVGVGGIYPPPSPSPSTVSSGQYPLQHPHAHAHAQQQQPSAPHSVTSSLGSLNNQPSPTSSSASFNAPPRYFATNATTKSTASTASSHAPAAPHAPPMAGNYQGRNTHFFHDPTVPIPAIPDTLKKQPNLTSSASSIHSGVSSAHTLATDPSNLPRQILDIDRRVMLFVSASGTNPMSLGAFPHDIEDVMFASSPTPYDMEILPEYDTTSLDAAAKRLLLYIKLMSFDTKRTMRVMLVGVDVGGIVALEAVRMFLGAVAAQTPQFGAHGAVDPRDREANWLLRVVFDGILCVNAPVFLLHPQVFGNVDRSAFGKHVGLFAFPPEPVQAHGTGSSSEGGSGRKKDRGGVFGFGKLAKVVGGMAGNPSSSTSAGASPVAPMQIPFDASWATRLDLMAPLLRSQDDRINRITQLLHAKVPLAFLVTQTSNPQAVTSPTFVHIPDNLPEYISRLVVRFTAPPTSPVSSYQLIAEALDKGRQPAMYAQMIQYITRVAGHWASVAR</sequence>
<evidence type="ECO:0000256" key="1">
    <source>
        <dbReference type="SAM" id="MobiDB-lite"/>
    </source>
</evidence>
<reference evidence="2 3" key="1">
    <citation type="submission" date="2016-07" db="EMBL/GenBank/DDBJ databases">
        <title>Pervasive Adenine N6-methylation of Active Genes in Fungi.</title>
        <authorList>
            <consortium name="DOE Joint Genome Institute"/>
            <person name="Mondo S.J."/>
            <person name="Dannebaum R.O."/>
            <person name="Kuo R.C."/>
            <person name="Labutti K."/>
            <person name="Haridas S."/>
            <person name="Kuo A."/>
            <person name="Salamov A."/>
            <person name="Ahrendt S.R."/>
            <person name="Lipzen A."/>
            <person name="Sullivan W."/>
            <person name="Andreopoulos W.B."/>
            <person name="Clum A."/>
            <person name="Lindquist E."/>
            <person name="Daum C."/>
            <person name="Ramamoorthy G.K."/>
            <person name="Gryganskyi A."/>
            <person name="Culley D."/>
            <person name="Magnuson J.K."/>
            <person name="James T.Y."/>
            <person name="O'Malley M.A."/>
            <person name="Stajich J.E."/>
            <person name="Spatafora J.W."/>
            <person name="Visel A."/>
            <person name="Grigoriev I.V."/>
        </authorList>
    </citation>
    <scope>NUCLEOTIDE SEQUENCE [LARGE SCALE GENOMIC DNA]</scope>
    <source>
        <strain evidence="2 3">PL171</strain>
    </source>
</reference>
<organism evidence="2 3">
    <name type="scientific">Catenaria anguillulae PL171</name>
    <dbReference type="NCBI Taxonomy" id="765915"/>
    <lineage>
        <taxon>Eukaryota</taxon>
        <taxon>Fungi</taxon>
        <taxon>Fungi incertae sedis</taxon>
        <taxon>Blastocladiomycota</taxon>
        <taxon>Blastocladiomycetes</taxon>
        <taxon>Blastocladiales</taxon>
        <taxon>Catenariaceae</taxon>
        <taxon>Catenaria</taxon>
    </lineage>
</organism>
<dbReference type="AlphaFoldDB" id="A0A1Y2H3L4"/>